<name>A0ABR6VH87_9PSED</name>
<comment type="caution">
    <text evidence="1">The sequence shown here is derived from an EMBL/GenBank/DDBJ whole genome shotgun (WGS) entry which is preliminary data.</text>
</comment>
<dbReference type="EMBL" id="JABWRS010000052">
    <property type="protein sequence ID" value="MBC3478942.1"/>
    <property type="molecule type" value="Genomic_DNA"/>
</dbReference>
<dbReference type="Pfam" id="PF15588">
    <property type="entry name" value="Imm10"/>
    <property type="match status" value="1"/>
</dbReference>
<gene>
    <name evidence="1" type="ORF">HU747_25530</name>
</gene>
<evidence type="ECO:0000313" key="1">
    <source>
        <dbReference type="EMBL" id="MBC3478942.1"/>
    </source>
</evidence>
<protein>
    <recommendedName>
        <fullName evidence="3">Immunity protein 10</fullName>
    </recommendedName>
</protein>
<dbReference type="RefSeq" id="WP_104883426.1">
    <property type="nucleotide sequence ID" value="NZ_JABWRR010000056.1"/>
</dbReference>
<proteinExistence type="predicted"/>
<organism evidence="1 2">
    <name type="scientific">Pseudomonas taiwanensis</name>
    <dbReference type="NCBI Taxonomy" id="470150"/>
    <lineage>
        <taxon>Bacteria</taxon>
        <taxon>Pseudomonadati</taxon>
        <taxon>Pseudomonadota</taxon>
        <taxon>Gammaproteobacteria</taxon>
        <taxon>Pseudomonadales</taxon>
        <taxon>Pseudomonadaceae</taxon>
        <taxon>Pseudomonas</taxon>
    </lineage>
</organism>
<evidence type="ECO:0000313" key="2">
    <source>
        <dbReference type="Proteomes" id="UP000628086"/>
    </source>
</evidence>
<reference evidence="1 2" key="1">
    <citation type="journal article" date="2020" name="Microorganisms">
        <title>Reliable Identification of Environmental Pseudomonas Isolates Using the rpoD Gene.</title>
        <authorList>
            <consortium name="The Broad Institute Genome Sequencing Platform"/>
            <person name="Girard L."/>
            <person name="Lood C."/>
            <person name="Rokni-Zadeh H."/>
            <person name="van Noort V."/>
            <person name="Lavigne R."/>
            <person name="De Mot R."/>
        </authorList>
    </citation>
    <scope>NUCLEOTIDE SEQUENCE [LARGE SCALE GENOMIC DNA]</scope>
    <source>
        <strain evidence="1 2">RW7P2</strain>
    </source>
</reference>
<accession>A0ABR6VH87</accession>
<dbReference type="Proteomes" id="UP000628086">
    <property type="component" value="Unassembled WGS sequence"/>
</dbReference>
<dbReference type="InterPro" id="IPR028962">
    <property type="entry name" value="Imm10"/>
</dbReference>
<evidence type="ECO:0008006" key="3">
    <source>
        <dbReference type="Google" id="ProtNLM"/>
    </source>
</evidence>
<keyword evidence="2" id="KW-1185">Reference proteome</keyword>
<sequence length="127" mass="14169">MDKKFSANTFHADHEYDVLTVGLADDSEDPVDFIILQRSDEVDEQDQELGLDTYYVEIGNPGVAGYGGVDRVEIFSDRIIFNFVGSCDWVKPIKAIEVNTSGVSEDVNDIYSALSKIFHGDTPLVRF</sequence>